<dbReference type="PROSITE" id="PS50944">
    <property type="entry name" value="HTH_DTXR"/>
    <property type="match status" value="1"/>
</dbReference>
<keyword evidence="7" id="KW-1185">Reference proteome</keyword>
<evidence type="ECO:0000256" key="2">
    <source>
        <dbReference type="ARBA" id="ARBA00023015"/>
    </source>
</evidence>
<sequence>MSNSESMEMYLETIHILEKSHGHGHAHGVEIAKRLGVSKPSVSRAMNYLKEKGLVNKEAYGTITLTTKGKEISRQIYTNHKLISLFLEDSLGLTVNEADENACKMEHVLSDRMLEAIEVYLHKKKIKVNR</sequence>
<comment type="similarity">
    <text evidence="1">Belongs to the DtxR/MntR family.</text>
</comment>
<reference evidence="6 7" key="1">
    <citation type="submission" date="2019-10" db="EMBL/GenBank/DDBJ databases">
        <title>Alkaliphilus serpentinus sp. nov. and Alkaliphilus pronyensis sp. nov., two novel anaerobic alkaliphilic species isolated from the serpentinized-hosted hydrothermal field of the Prony Bay (New Caledonia).</title>
        <authorList>
            <person name="Postec A."/>
        </authorList>
    </citation>
    <scope>NUCLEOTIDE SEQUENCE [LARGE SCALE GENOMIC DNA]</scope>
    <source>
        <strain evidence="6 7">LacV</strain>
    </source>
</reference>
<evidence type="ECO:0000256" key="4">
    <source>
        <dbReference type="ARBA" id="ARBA00023163"/>
    </source>
</evidence>
<dbReference type="InterPro" id="IPR036421">
    <property type="entry name" value="Fe_dep_repressor_sf"/>
</dbReference>
<dbReference type="InterPro" id="IPR001367">
    <property type="entry name" value="Fe_dep_repressor"/>
</dbReference>
<evidence type="ECO:0000259" key="5">
    <source>
        <dbReference type="PROSITE" id="PS50944"/>
    </source>
</evidence>
<name>A0A6I0EYR0_9FIRM</name>
<evidence type="ECO:0000256" key="3">
    <source>
        <dbReference type="ARBA" id="ARBA00023125"/>
    </source>
</evidence>
<dbReference type="InterPro" id="IPR022687">
    <property type="entry name" value="HTH_DTXR"/>
</dbReference>
<dbReference type="Pfam" id="PF02742">
    <property type="entry name" value="Fe_dep_repr_C"/>
    <property type="match status" value="1"/>
</dbReference>
<dbReference type="PANTHER" id="PTHR33238">
    <property type="entry name" value="IRON (METAL) DEPENDENT REPRESSOR, DTXR FAMILY"/>
    <property type="match status" value="1"/>
</dbReference>
<dbReference type="OrthoDB" id="9794394at2"/>
<gene>
    <name evidence="6" type="ORF">F8154_09805</name>
</gene>
<dbReference type="AlphaFoldDB" id="A0A6I0EYR0"/>
<evidence type="ECO:0000256" key="1">
    <source>
        <dbReference type="ARBA" id="ARBA00007871"/>
    </source>
</evidence>
<dbReference type="GO" id="GO:0046914">
    <property type="term" value="F:transition metal ion binding"/>
    <property type="evidence" value="ECO:0007669"/>
    <property type="project" value="InterPro"/>
</dbReference>
<protein>
    <submittedName>
        <fullName evidence="6">Metal-dependent transcriptional regulator</fullName>
    </submittedName>
</protein>
<dbReference type="GO" id="GO:0003677">
    <property type="term" value="F:DNA binding"/>
    <property type="evidence" value="ECO:0007669"/>
    <property type="project" value="UniProtKB-KW"/>
</dbReference>
<feature type="domain" description="HTH dtxR-type" evidence="5">
    <location>
        <begin position="1"/>
        <end position="66"/>
    </location>
</feature>
<dbReference type="PANTHER" id="PTHR33238:SF7">
    <property type="entry name" value="IRON-DEPENDENT TRANSCRIPTIONAL REGULATOR"/>
    <property type="match status" value="1"/>
</dbReference>
<dbReference type="GO" id="GO:0046983">
    <property type="term" value="F:protein dimerization activity"/>
    <property type="evidence" value="ECO:0007669"/>
    <property type="project" value="InterPro"/>
</dbReference>
<accession>A0A6I0EYR0</accession>
<dbReference type="RefSeq" id="WP_151861438.1">
    <property type="nucleotide sequence ID" value="NZ_WBZC01000033.1"/>
</dbReference>
<dbReference type="SMART" id="SM00529">
    <property type="entry name" value="HTH_DTXR"/>
    <property type="match status" value="1"/>
</dbReference>
<keyword evidence="2" id="KW-0805">Transcription regulation</keyword>
<dbReference type="Gene3D" id="1.10.60.10">
    <property type="entry name" value="Iron dependent repressor, metal binding and dimerisation domain"/>
    <property type="match status" value="1"/>
</dbReference>
<evidence type="ECO:0000313" key="7">
    <source>
        <dbReference type="Proteomes" id="UP000432715"/>
    </source>
</evidence>
<comment type="caution">
    <text evidence="6">The sequence shown here is derived from an EMBL/GenBank/DDBJ whole genome shotgun (WGS) entry which is preliminary data.</text>
</comment>
<keyword evidence="3" id="KW-0238">DNA-binding</keyword>
<dbReference type="Gene3D" id="1.10.10.10">
    <property type="entry name" value="Winged helix-like DNA-binding domain superfamily/Winged helix DNA-binding domain"/>
    <property type="match status" value="1"/>
</dbReference>
<dbReference type="InterPro" id="IPR036390">
    <property type="entry name" value="WH_DNA-bd_sf"/>
</dbReference>
<keyword evidence="4" id="KW-0804">Transcription</keyword>
<evidence type="ECO:0000313" key="6">
    <source>
        <dbReference type="EMBL" id="KAB3534070.1"/>
    </source>
</evidence>
<dbReference type="SUPFAM" id="SSF46785">
    <property type="entry name" value="Winged helix' DNA-binding domain"/>
    <property type="match status" value="1"/>
</dbReference>
<dbReference type="Proteomes" id="UP000432715">
    <property type="component" value="Unassembled WGS sequence"/>
</dbReference>
<dbReference type="EMBL" id="WBZC01000033">
    <property type="protein sequence ID" value="KAB3534070.1"/>
    <property type="molecule type" value="Genomic_DNA"/>
</dbReference>
<organism evidence="6 7">
    <name type="scientific">Alkaliphilus pronyensis</name>
    <dbReference type="NCBI Taxonomy" id="1482732"/>
    <lineage>
        <taxon>Bacteria</taxon>
        <taxon>Bacillati</taxon>
        <taxon>Bacillota</taxon>
        <taxon>Clostridia</taxon>
        <taxon>Peptostreptococcales</taxon>
        <taxon>Natronincolaceae</taxon>
        <taxon>Alkaliphilus</taxon>
    </lineage>
</organism>
<dbReference type="InterPro" id="IPR036388">
    <property type="entry name" value="WH-like_DNA-bd_sf"/>
</dbReference>
<dbReference type="GO" id="GO:0003700">
    <property type="term" value="F:DNA-binding transcription factor activity"/>
    <property type="evidence" value="ECO:0007669"/>
    <property type="project" value="InterPro"/>
</dbReference>
<dbReference type="InterPro" id="IPR022689">
    <property type="entry name" value="Iron_dep_repressor"/>
</dbReference>
<dbReference type="Pfam" id="PF01325">
    <property type="entry name" value="Fe_dep_repress"/>
    <property type="match status" value="1"/>
</dbReference>
<proteinExistence type="inferred from homology"/>
<dbReference type="InterPro" id="IPR050536">
    <property type="entry name" value="DtxR_MntR_Metal-Reg"/>
</dbReference>